<dbReference type="InterPro" id="IPR003877">
    <property type="entry name" value="SPRY_dom"/>
</dbReference>
<dbReference type="Pfam" id="PF00622">
    <property type="entry name" value="SPRY"/>
    <property type="match status" value="1"/>
</dbReference>
<dbReference type="Gene3D" id="3.30.710.10">
    <property type="entry name" value="Potassium Channel Kv1.1, Chain A"/>
    <property type="match status" value="1"/>
</dbReference>
<proteinExistence type="predicted"/>
<accession>A0AAU9JMI2</accession>
<dbReference type="GO" id="GO:0051260">
    <property type="term" value="P:protein homooligomerization"/>
    <property type="evidence" value="ECO:0007669"/>
    <property type="project" value="InterPro"/>
</dbReference>
<dbReference type="SUPFAM" id="SSF54695">
    <property type="entry name" value="POZ domain"/>
    <property type="match status" value="1"/>
</dbReference>
<dbReference type="PANTHER" id="PTHR14499">
    <property type="entry name" value="POTASSIUM CHANNEL TETRAMERIZATION DOMAIN-CONTAINING"/>
    <property type="match status" value="1"/>
</dbReference>
<dbReference type="InterPro" id="IPR011333">
    <property type="entry name" value="SKP1/BTB/POZ_sf"/>
</dbReference>
<feature type="region of interest" description="Disordered" evidence="1">
    <location>
        <begin position="1"/>
        <end position="21"/>
    </location>
</feature>
<evidence type="ECO:0000313" key="4">
    <source>
        <dbReference type="EMBL" id="CAG9324680.1"/>
    </source>
</evidence>
<feature type="domain" description="Potassium channel tetramerisation-type BTB" evidence="3">
    <location>
        <begin position="115"/>
        <end position="199"/>
    </location>
</feature>
<keyword evidence="5" id="KW-1185">Reference proteome</keyword>
<dbReference type="InterPro" id="IPR003131">
    <property type="entry name" value="T1-type_BTB"/>
</dbReference>
<dbReference type="Pfam" id="PF02214">
    <property type="entry name" value="BTB_2"/>
    <property type="match status" value="1"/>
</dbReference>
<dbReference type="SUPFAM" id="SSF49899">
    <property type="entry name" value="Concanavalin A-like lectins/glucanases"/>
    <property type="match status" value="1"/>
</dbReference>
<evidence type="ECO:0000313" key="5">
    <source>
        <dbReference type="Proteomes" id="UP001162131"/>
    </source>
</evidence>
<dbReference type="Gene3D" id="2.60.120.920">
    <property type="match status" value="1"/>
</dbReference>
<feature type="domain" description="SPRY" evidence="2">
    <location>
        <begin position="256"/>
        <end position="377"/>
    </location>
</feature>
<reference evidence="4" key="1">
    <citation type="submission" date="2021-09" db="EMBL/GenBank/DDBJ databases">
        <authorList>
            <consortium name="AG Swart"/>
            <person name="Singh M."/>
            <person name="Singh A."/>
            <person name="Seah K."/>
            <person name="Emmerich C."/>
        </authorList>
    </citation>
    <scope>NUCLEOTIDE SEQUENCE</scope>
    <source>
        <strain evidence="4">ATCC30299</strain>
    </source>
</reference>
<dbReference type="CDD" id="cd11709">
    <property type="entry name" value="SPRY"/>
    <property type="match status" value="1"/>
</dbReference>
<evidence type="ECO:0000259" key="3">
    <source>
        <dbReference type="Pfam" id="PF02214"/>
    </source>
</evidence>
<comment type="caution">
    <text evidence="4">The sequence shown here is derived from an EMBL/GenBank/DDBJ whole genome shotgun (WGS) entry which is preliminary data.</text>
</comment>
<dbReference type="CDD" id="cd18316">
    <property type="entry name" value="BTB_POZ_KCTD-like"/>
    <property type="match status" value="1"/>
</dbReference>
<dbReference type="InterPro" id="IPR043136">
    <property type="entry name" value="B30.2/SPRY_sf"/>
</dbReference>
<protein>
    <submittedName>
        <fullName evidence="4">Uncharacterized protein</fullName>
    </submittedName>
</protein>
<dbReference type="PANTHER" id="PTHR14499:SF136">
    <property type="entry name" value="GH08630P"/>
    <property type="match status" value="1"/>
</dbReference>
<evidence type="ECO:0000259" key="2">
    <source>
        <dbReference type="Pfam" id="PF00622"/>
    </source>
</evidence>
<dbReference type="InterPro" id="IPR013320">
    <property type="entry name" value="ConA-like_dom_sf"/>
</dbReference>
<name>A0AAU9JMI2_9CILI</name>
<organism evidence="4 5">
    <name type="scientific">Blepharisma stoltei</name>
    <dbReference type="NCBI Taxonomy" id="1481888"/>
    <lineage>
        <taxon>Eukaryota</taxon>
        <taxon>Sar</taxon>
        <taxon>Alveolata</taxon>
        <taxon>Ciliophora</taxon>
        <taxon>Postciliodesmatophora</taxon>
        <taxon>Heterotrichea</taxon>
        <taxon>Heterotrichida</taxon>
        <taxon>Blepharismidae</taxon>
        <taxon>Blepharisma</taxon>
    </lineage>
</organism>
<gene>
    <name evidence="4" type="ORF">BSTOLATCC_MIC36465</name>
</gene>
<dbReference type="Proteomes" id="UP001162131">
    <property type="component" value="Unassembled WGS sequence"/>
</dbReference>
<evidence type="ECO:0000256" key="1">
    <source>
        <dbReference type="SAM" id="MobiDB-lite"/>
    </source>
</evidence>
<dbReference type="EMBL" id="CAJZBQ010000036">
    <property type="protein sequence ID" value="CAG9324680.1"/>
    <property type="molecule type" value="Genomic_DNA"/>
</dbReference>
<sequence length="394" mass="45286">MSRSGRDISSSSSDEYPYNIPMADLDEYSPTTSADESVEISNFDRRLEAYFDQCSVAITAGKNLNEIDRMKFLKQQKIFNEEMSKKWELLRHEQRIYENNIEKAKSQCYSEDHIIEINIGGTHSLTVSLETLMRIPDSALASFFTSEELYYHNGKIFIDRDSDPFIQMINFLRTNRVPIRQNPADEIRFKEELEYWGIPFELPSKNISSSLRYFDAEWCAPTLSLESNNTIIRKISYQHGICFGGNMLCESCPYVEVKIDINESSANGSHIFIGAVDKSKYEISQLTSTLWRDSPSSWYWDVWSNKLIKTDENGQHSVENGYGCGCCEEMETVIGILYNAKHQTLSFYKRGICQGIAFRNVPSGLYPSIDVWFGNGTVSILQTQLPSQKKLMWL</sequence>
<dbReference type="AlphaFoldDB" id="A0AAU9JMI2"/>